<accession>A0ABR5ZHR3</accession>
<dbReference type="RefSeq" id="WP_181830300.1">
    <property type="nucleotide sequence ID" value="NZ_JACERI010000010.1"/>
</dbReference>
<evidence type="ECO:0000313" key="2">
    <source>
        <dbReference type="Proteomes" id="UP000530038"/>
    </source>
</evidence>
<gene>
    <name evidence="1" type="ORF">H2Y56_18745</name>
</gene>
<name>A0ABR5ZHR3_9GAMM</name>
<reference evidence="1 2" key="1">
    <citation type="submission" date="2020-07" db="EMBL/GenBank/DDBJ databases">
        <title>Characterization of Pectobacterium aroidearum strains causing soft rot on Amorphophallus konjac.</title>
        <authorList>
            <person name="Xie H."/>
        </authorList>
    </citation>
    <scope>NUCLEOTIDE SEQUENCE [LARGE SCALE GENOMIC DNA]</scope>
    <source>
        <strain evidence="1 2">MY10</strain>
    </source>
</reference>
<dbReference type="Proteomes" id="UP000530038">
    <property type="component" value="Unassembled WGS sequence"/>
</dbReference>
<comment type="caution">
    <text evidence="1">The sequence shown here is derived from an EMBL/GenBank/DDBJ whole genome shotgun (WGS) entry which is preliminary data.</text>
</comment>
<dbReference type="EMBL" id="JACERK010000011">
    <property type="protein sequence ID" value="MBA5234132.1"/>
    <property type="molecule type" value="Genomic_DNA"/>
</dbReference>
<keyword evidence="2" id="KW-1185">Reference proteome</keyword>
<sequence length="237" mass="27404">MATKKKKKQQRMPKNNKPIAKTKWNPLRKINKIVLWFAAIGILPIVSNYIFDFLTGDVQVKYIQSLERGYEFKLINNSSTDQVIEQFRISPEFGQGLIFKINKPVYGIFSENGVTLPGGNSTYMPAFEYKEMNGYVLGSKSEVSFRIPPLAARDYMIPDAIIVYADYKTSAKNKIMRNIEQFLSFIKIIDINKRQKYMVVDNYWTPLAQGNEVNAIKNACRDDDIFSKSEICKEQFY</sequence>
<evidence type="ECO:0000313" key="1">
    <source>
        <dbReference type="EMBL" id="MBA5234132.1"/>
    </source>
</evidence>
<proteinExistence type="predicted"/>
<protein>
    <submittedName>
        <fullName evidence="1">Uncharacterized protein</fullName>
    </submittedName>
</protein>
<organism evidence="1 2">
    <name type="scientific">Pectobacterium aroidearum</name>
    <dbReference type="NCBI Taxonomy" id="1201031"/>
    <lineage>
        <taxon>Bacteria</taxon>
        <taxon>Pseudomonadati</taxon>
        <taxon>Pseudomonadota</taxon>
        <taxon>Gammaproteobacteria</taxon>
        <taxon>Enterobacterales</taxon>
        <taxon>Pectobacteriaceae</taxon>
        <taxon>Pectobacterium</taxon>
    </lineage>
</organism>